<reference evidence="5 6" key="1">
    <citation type="submission" date="2017-02" db="EMBL/GenBank/DDBJ databases">
        <authorList>
            <person name="Peterson S.W."/>
        </authorList>
    </citation>
    <scope>NUCLEOTIDE SEQUENCE [LARGE SCALE GENOMIC DNA]</scope>
    <source>
        <strain evidence="5 6">ATCC 700028</strain>
    </source>
</reference>
<dbReference type="PANTHER" id="PTHR11496:SF102">
    <property type="entry name" value="ALCOHOL DEHYDROGENASE 4"/>
    <property type="match status" value="1"/>
</dbReference>
<dbReference type="Proteomes" id="UP000191153">
    <property type="component" value="Unassembled WGS sequence"/>
</dbReference>
<comment type="similarity">
    <text evidence="1">Belongs to the iron-containing alcohol dehydrogenase family.</text>
</comment>
<organism evidence="5 6">
    <name type="scientific">Cetobacterium ceti</name>
    <dbReference type="NCBI Taxonomy" id="180163"/>
    <lineage>
        <taxon>Bacteria</taxon>
        <taxon>Fusobacteriati</taxon>
        <taxon>Fusobacteriota</taxon>
        <taxon>Fusobacteriia</taxon>
        <taxon>Fusobacteriales</taxon>
        <taxon>Fusobacteriaceae</taxon>
        <taxon>Cetobacterium</taxon>
    </lineage>
</organism>
<dbReference type="CDD" id="cd08180">
    <property type="entry name" value="PDD"/>
    <property type="match status" value="1"/>
</dbReference>
<evidence type="ECO:0000259" key="3">
    <source>
        <dbReference type="Pfam" id="PF00465"/>
    </source>
</evidence>
<name>A0A1T4MCR9_9FUSO</name>
<accession>A0A1T4MCR9</accession>
<sequence>MNKFMIKPEIIFGEDSLNYLKDIKYNRFLIITDKSMVQLKLVDKITEKLPKDSKIKIFSEVEPNPTVDVVEKGVKELFFFQPQCIIALGGGSSIDACKGILYFGNKFFENLGKSNKNIEFIAIPTTSGTGSEVTSYSVITKGNSKIVLAYDEMLPKIALLNPGFMKTLPKKIIADTGIDVLTHGMEAYVSKNRNPFTNSMALEAIKLVSKNLLEHFENPKDLIPRENIQYASCLAGIAFNNSSLGINHSIAHSLGAKFHISHGRSNGIVMPYIIDVNDQGEEFYVEIADVLGLPGRTPKEKRQALKIYVEILKEKLEIPKSLKELGVDFEEFKKLLPEILKDIKNDICTVYNPNSLNDEEYISLLLKIYFGE</sequence>
<dbReference type="RefSeq" id="WP_078693655.1">
    <property type="nucleotide sequence ID" value="NZ_FUWX01000008.1"/>
</dbReference>
<dbReference type="STRING" id="180163.SAMN02745174_01158"/>
<keyword evidence="2" id="KW-0560">Oxidoreductase</keyword>
<feature type="domain" description="Fe-containing alcohol dehydrogenase-like C-terminal" evidence="4">
    <location>
        <begin position="174"/>
        <end position="368"/>
    </location>
</feature>
<gene>
    <name evidence="5" type="ORF">SAMN02745174_01158</name>
</gene>
<dbReference type="FunFam" id="1.20.1090.10:FF:000001">
    <property type="entry name" value="Aldehyde-alcohol dehydrogenase"/>
    <property type="match status" value="1"/>
</dbReference>
<dbReference type="Gene3D" id="3.40.50.1970">
    <property type="match status" value="1"/>
</dbReference>
<evidence type="ECO:0000256" key="2">
    <source>
        <dbReference type="ARBA" id="ARBA00023002"/>
    </source>
</evidence>
<dbReference type="GO" id="GO:0046872">
    <property type="term" value="F:metal ion binding"/>
    <property type="evidence" value="ECO:0007669"/>
    <property type="project" value="InterPro"/>
</dbReference>
<dbReference type="FunFam" id="3.40.50.1970:FF:000003">
    <property type="entry name" value="Alcohol dehydrogenase, iron-containing"/>
    <property type="match status" value="1"/>
</dbReference>
<evidence type="ECO:0000313" key="6">
    <source>
        <dbReference type="Proteomes" id="UP000191153"/>
    </source>
</evidence>
<dbReference type="InterPro" id="IPR001670">
    <property type="entry name" value="ADH_Fe/GldA"/>
</dbReference>
<dbReference type="Gene3D" id="1.20.1090.10">
    <property type="entry name" value="Dehydroquinate synthase-like - alpha domain"/>
    <property type="match status" value="1"/>
</dbReference>
<dbReference type="PANTHER" id="PTHR11496">
    <property type="entry name" value="ALCOHOL DEHYDROGENASE"/>
    <property type="match status" value="1"/>
</dbReference>
<evidence type="ECO:0000313" key="5">
    <source>
        <dbReference type="EMBL" id="SJZ64675.1"/>
    </source>
</evidence>
<dbReference type="GO" id="GO:0004022">
    <property type="term" value="F:alcohol dehydrogenase (NAD+) activity"/>
    <property type="evidence" value="ECO:0007669"/>
    <property type="project" value="TreeGrafter"/>
</dbReference>
<dbReference type="AlphaFoldDB" id="A0A1T4MCR9"/>
<proteinExistence type="inferred from homology"/>
<dbReference type="InterPro" id="IPR056798">
    <property type="entry name" value="ADH_Fe_C"/>
</dbReference>
<protein>
    <submittedName>
        <fullName evidence="5">Uncharacterized protein</fullName>
    </submittedName>
</protein>
<dbReference type="Pfam" id="PF25137">
    <property type="entry name" value="ADH_Fe_C"/>
    <property type="match status" value="1"/>
</dbReference>
<dbReference type="EMBL" id="FUWX01000008">
    <property type="protein sequence ID" value="SJZ64675.1"/>
    <property type="molecule type" value="Genomic_DNA"/>
</dbReference>
<evidence type="ECO:0000256" key="1">
    <source>
        <dbReference type="ARBA" id="ARBA00007358"/>
    </source>
</evidence>
<dbReference type="Pfam" id="PF00465">
    <property type="entry name" value="Fe-ADH"/>
    <property type="match status" value="1"/>
</dbReference>
<dbReference type="OrthoDB" id="9815791at2"/>
<keyword evidence="6" id="KW-1185">Reference proteome</keyword>
<evidence type="ECO:0000259" key="4">
    <source>
        <dbReference type="Pfam" id="PF25137"/>
    </source>
</evidence>
<dbReference type="InterPro" id="IPR039697">
    <property type="entry name" value="Alcohol_dehydrogenase_Fe"/>
</dbReference>
<dbReference type="SUPFAM" id="SSF56796">
    <property type="entry name" value="Dehydroquinate synthase-like"/>
    <property type="match status" value="1"/>
</dbReference>
<feature type="domain" description="Alcohol dehydrogenase iron-type/glycerol dehydrogenase GldA" evidence="3">
    <location>
        <begin position="9"/>
        <end position="162"/>
    </location>
</feature>